<dbReference type="GO" id="GO:0005216">
    <property type="term" value="F:monoatomic ion channel activity"/>
    <property type="evidence" value="ECO:0007669"/>
    <property type="project" value="InterPro"/>
</dbReference>
<feature type="transmembrane region" description="Helical" evidence="4">
    <location>
        <begin position="1005"/>
        <end position="1023"/>
    </location>
</feature>
<keyword evidence="4" id="KW-1133">Transmembrane helix</keyword>
<feature type="transmembrane region" description="Helical" evidence="4">
    <location>
        <begin position="1176"/>
        <end position="1195"/>
    </location>
</feature>
<feature type="transmembrane region" description="Helical" evidence="4">
    <location>
        <begin position="1313"/>
        <end position="1338"/>
    </location>
</feature>
<evidence type="ECO:0000256" key="1">
    <source>
        <dbReference type="ARBA" id="ARBA00022737"/>
    </source>
</evidence>
<name>A0A915ZV05_9GLOM</name>
<feature type="transmembrane region" description="Helical" evidence="4">
    <location>
        <begin position="1282"/>
        <end position="1301"/>
    </location>
</feature>
<evidence type="ECO:0000313" key="6">
    <source>
        <dbReference type="Proteomes" id="UP000684084"/>
    </source>
</evidence>
<evidence type="ECO:0000256" key="2">
    <source>
        <dbReference type="SAM" id="Coils"/>
    </source>
</evidence>
<accession>A0A915ZV05</accession>
<keyword evidence="4" id="KW-0812">Transmembrane</keyword>
<keyword evidence="2" id="KW-0175">Coiled coil</keyword>
<keyword evidence="4" id="KW-0472">Membrane</keyword>
<proteinExistence type="predicted"/>
<protein>
    <recommendedName>
        <fullName evidence="7">Ion transport domain-containing protein</fullName>
    </recommendedName>
</protein>
<keyword evidence="1" id="KW-0677">Repeat</keyword>
<dbReference type="OrthoDB" id="2368077at2759"/>
<dbReference type="EMBL" id="CAGKOT010000065">
    <property type="protein sequence ID" value="CAB5389554.1"/>
    <property type="molecule type" value="Genomic_DNA"/>
</dbReference>
<dbReference type="GO" id="GO:0098703">
    <property type="term" value="P:calcium ion import across plasma membrane"/>
    <property type="evidence" value="ECO:0007669"/>
    <property type="project" value="TreeGrafter"/>
</dbReference>
<evidence type="ECO:0000313" key="5">
    <source>
        <dbReference type="EMBL" id="CAB5389554.1"/>
    </source>
</evidence>
<feature type="transmembrane region" description="Helical" evidence="4">
    <location>
        <begin position="1095"/>
        <end position="1118"/>
    </location>
</feature>
<dbReference type="VEuPathDB" id="FungiDB:RhiirFUN_013131"/>
<dbReference type="InterPro" id="IPR024862">
    <property type="entry name" value="TRPV"/>
</dbReference>
<evidence type="ECO:0008006" key="7">
    <source>
        <dbReference type="Google" id="ProtNLM"/>
    </source>
</evidence>
<organism evidence="5 6">
    <name type="scientific">Rhizophagus irregularis</name>
    <dbReference type="NCBI Taxonomy" id="588596"/>
    <lineage>
        <taxon>Eukaryota</taxon>
        <taxon>Fungi</taxon>
        <taxon>Fungi incertae sedis</taxon>
        <taxon>Mucoromycota</taxon>
        <taxon>Glomeromycotina</taxon>
        <taxon>Glomeromycetes</taxon>
        <taxon>Glomerales</taxon>
        <taxon>Glomeraceae</taxon>
        <taxon>Rhizophagus</taxon>
    </lineage>
</organism>
<feature type="transmembrane region" description="Helical" evidence="4">
    <location>
        <begin position="1068"/>
        <end position="1089"/>
    </location>
</feature>
<feature type="coiled-coil region" evidence="2">
    <location>
        <begin position="1740"/>
        <end position="1783"/>
    </location>
</feature>
<dbReference type="PANTHER" id="PTHR10582">
    <property type="entry name" value="TRANSIENT RECEPTOR POTENTIAL ION CHANNEL PROTEIN"/>
    <property type="match status" value="1"/>
</dbReference>
<feature type="region of interest" description="Disordered" evidence="3">
    <location>
        <begin position="683"/>
        <end position="715"/>
    </location>
</feature>
<reference evidence="5" key="1">
    <citation type="submission" date="2020-05" db="EMBL/GenBank/DDBJ databases">
        <authorList>
            <person name="Rincon C."/>
            <person name="Sanders R I."/>
            <person name="Robbins C."/>
            <person name="Chaturvedi A."/>
        </authorList>
    </citation>
    <scope>NUCLEOTIDE SEQUENCE</scope>
    <source>
        <strain evidence="5">CHB12</strain>
    </source>
</reference>
<dbReference type="Proteomes" id="UP000684084">
    <property type="component" value="Unassembled WGS sequence"/>
</dbReference>
<dbReference type="GO" id="GO:0005886">
    <property type="term" value="C:plasma membrane"/>
    <property type="evidence" value="ECO:0007669"/>
    <property type="project" value="TreeGrafter"/>
</dbReference>
<evidence type="ECO:0000256" key="4">
    <source>
        <dbReference type="SAM" id="Phobius"/>
    </source>
</evidence>
<dbReference type="PANTHER" id="PTHR10582:SF2">
    <property type="entry name" value="INACTIVE"/>
    <property type="match status" value="1"/>
</dbReference>
<feature type="transmembrane region" description="Helical" evidence="4">
    <location>
        <begin position="1138"/>
        <end position="1156"/>
    </location>
</feature>
<feature type="transmembrane region" description="Helical" evidence="4">
    <location>
        <begin position="1202"/>
        <end position="1235"/>
    </location>
</feature>
<sequence>MANENIYTRYLFVDNPDTRKSIDRDQEVIIFKHEDKNLGDTFTKPYNKYKKASSIKSKNVSQSYDSSTDSGTNEKKDYHIAISQDGRFVATFDAANLRIKILEKTDHNESDEINKMIIHFEIKNDFTICKCFDGSNDQKKDEIINIDEYTNVVSSNNDEVKKTILSNRWSLDISNVCKNDNKYFIFVAVSNINDEDMKSKTEERKIDDEDMRKKETRTTIYRVGLEIKKGNHYGFTSKTDFHHIYGISGICKFIHVSKSNNEVPSSENNKEGFTLRRFIILNFSGIYSFKCKDNFSLYKKFGYPQCIDRELKALDSSEISDCINLISSCIYTKYFLVENYKDNVQLLEVYNLGKMKLDNITIRVENSQDKLTRKYNRNNFSISKNKQLLCFTRGLQSVKLYFMENGLEATSKKFDGIEKIHLLEFIEEDKKLVVVGSSSKGEKLKIIIWDMYNNFRDFETTMEFDFLKKDLEKDNLDNLATLATRLARTSGNIFQIDNDGKVSSVLKEVKKKEEEEKRDIKETLNMAISPENELHKKYGKKSNRQPDISHIVHYEKNVNFEPIVTDKEPWVLRDYERNSYCLYHNKKGTEVETLQLIVGRSTVQIWHQIQDGNKNKDSLPNEGKPFLEYIWTNGIPEDKENKETSLHVEKLKLYVVNGRFLGFYLKVHWNYIEENKENVKEVNEKDIKETTKNDHISEETEKEKSEDMKSEPPETREIRWRVDTDKADAIRHACKALEFINKRKKNLVNYTKEHLCEEMVAYINRIIWRFIKYKPDDFRLLDVQRNVMKNLILGDCDHLIKFILFGNDDDVNKANKLHIPRKTFWKKKEIKIHDTKEHEIENVLELAIYHCREIKGTIIVAYLLEYYSRHATDYAGWMSTVSKTLPLLFKYNYDDYIRKLFRKECFANQNYLSIQKHNIIIPVKYQERNSHHGIKFRAFEINLPSNKIKWYSMIWETYKSITNTIYEKLEDLVNKDVEKPPLALRVVPLPEFTINNRASQQNKPGRGYFILNLFLSLFIPRWYSISWKEKNKLSPFARVIYYENNDDIYDNPATEAIIDFRWKRARTFFFSLFLRFLIYVFCFGLISWAYLDNSIIINVNFLFTLIVIYYYLATYLLITEIIQFMYEWKRYISDIYNFFDIFSIIFPVIVISNMVRDFRFENGFGSVETIDSELKVMISFSAFFLWIEVISYLRLIPNIAIYIYYIIIIIKTVFPFILFNAIMIIAFAHIMFILLYDPNTEIIKTKDSTFSGTATNPVNGQELMNVTMKADFDPTDRNDNPFAYFSTSIISAYYWLSGDFVQRDSFDFWAVEVFTFIASVLLVTILQNMLIAFMSGVYETATTKGRQALLRFRANQIANYEALNQVHYPHIKPDPKYIYYIGRSKHFETWYESRKDDGPIFSDFEKKSTFSKFVFEEKDYDEFSIWKYNIDIDSEREIEKFKIMKKSLDEYIENLTKNFDQKHDEKYDDDIEKLKTMKKDLNDNINNLIIYFEDQKNDKENVDIDEINEFKTIKIRLDHDIENLIKYFDQKSDKNEDINNKIKEFKTKKNILFDNIEKLIILFKENKNIDEKFKRLNDNIDNSIEYFKDQRNDKKIDDVKIEEFKTMKKSLNVNIDGLIKYFEDQKNKNGNIDIENFETMNNSYETINNRFTNLIKCFETIKNSFANLIKYFENQNNRKNDDIDIKKEIEDIDIKKEIENFKTIDIDINKEIEDFKTMNNSLNYDIEKLLYFEDQKIKKNENVIETKESLNNNIDKLIENLDKKNLNNNIEKLINNFEARKNDNDDDNIDIDKKIEILRAIKY</sequence>
<comment type="caution">
    <text evidence="5">The sequence shown here is derived from an EMBL/GenBank/DDBJ whole genome shotgun (WGS) entry which is preliminary data.</text>
</comment>
<gene>
    <name evidence="5" type="ORF">CHRIB12_LOCUS21118</name>
</gene>
<evidence type="ECO:0000256" key="3">
    <source>
        <dbReference type="SAM" id="MobiDB-lite"/>
    </source>
</evidence>